<evidence type="ECO:0000259" key="3">
    <source>
        <dbReference type="PROSITE" id="PS51462"/>
    </source>
</evidence>
<dbReference type="PATRIC" id="fig|1684.5.peg.585"/>
<dbReference type="PANTHER" id="PTHR43046">
    <property type="entry name" value="GDP-MANNOSE MANNOSYL HYDROLASE"/>
    <property type="match status" value="1"/>
</dbReference>
<dbReference type="Pfam" id="PF00293">
    <property type="entry name" value="NUDIX"/>
    <property type="match status" value="1"/>
</dbReference>
<dbReference type="PROSITE" id="PS00893">
    <property type="entry name" value="NUDIX_BOX"/>
    <property type="match status" value="1"/>
</dbReference>
<gene>
    <name evidence="4" type="ORF">JF70_05550</name>
</gene>
<dbReference type="InterPro" id="IPR000086">
    <property type="entry name" value="NUDIX_hydrolase_dom"/>
</dbReference>
<proteinExistence type="predicted"/>
<dbReference type="InterPro" id="IPR020084">
    <property type="entry name" value="NUDIX_hydrolase_CS"/>
</dbReference>
<evidence type="ECO:0000313" key="5">
    <source>
        <dbReference type="Proteomes" id="UP000033567"/>
    </source>
</evidence>
<protein>
    <submittedName>
        <fullName evidence="4">MutT/nudix family protein</fullName>
    </submittedName>
</protein>
<organism evidence="4 5">
    <name type="scientific">Bifidobacterium mellis</name>
    <dbReference type="NCBI Taxonomy" id="1293823"/>
    <lineage>
        <taxon>Bacteria</taxon>
        <taxon>Bacillati</taxon>
        <taxon>Actinomycetota</taxon>
        <taxon>Actinomycetes</taxon>
        <taxon>Bifidobacteriales</taxon>
        <taxon>Bifidobacteriaceae</taxon>
        <taxon>Bifidobacterium</taxon>
    </lineage>
</organism>
<reference evidence="4 5" key="1">
    <citation type="submission" date="2014-12" db="EMBL/GenBank/DDBJ databases">
        <title>Comparative genomics of the lactic acid bacteria isolated from the honey bee gut.</title>
        <authorList>
            <person name="Ellegaard K.M."/>
            <person name="Tamarit D."/>
            <person name="Javelind E."/>
            <person name="Olofsson T."/>
            <person name="Andersson S.G."/>
            <person name="Vasquez A."/>
        </authorList>
    </citation>
    <scope>NUCLEOTIDE SEQUENCE [LARGE SCALE GENOMIC DNA]</scope>
    <source>
        <strain evidence="4 5">Bin7</strain>
    </source>
</reference>
<dbReference type="CDD" id="cd18879">
    <property type="entry name" value="NUDIX_Hydrolase"/>
    <property type="match status" value="1"/>
</dbReference>
<dbReference type="SUPFAM" id="SSF55811">
    <property type="entry name" value="Nudix"/>
    <property type="match status" value="1"/>
</dbReference>
<dbReference type="AlphaFoldDB" id="A0A0F4L2B7"/>
<evidence type="ECO:0000256" key="1">
    <source>
        <dbReference type="ARBA" id="ARBA00001946"/>
    </source>
</evidence>
<dbReference type="RefSeq" id="WP_045935215.1">
    <property type="nucleotide sequence ID" value="NZ_KQ033885.1"/>
</dbReference>
<dbReference type="PANTHER" id="PTHR43046:SF16">
    <property type="entry name" value="ADP-RIBOSE PYROPHOSPHATASE YJHB-RELATED"/>
    <property type="match status" value="1"/>
</dbReference>
<dbReference type="Proteomes" id="UP000033567">
    <property type="component" value="Unassembled WGS sequence"/>
</dbReference>
<feature type="domain" description="Nudix hydrolase" evidence="3">
    <location>
        <begin position="19"/>
        <end position="152"/>
    </location>
</feature>
<comment type="cofactor">
    <cofactor evidence="1">
        <name>Mg(2+)</name>
        <dbReference type="ChEBI" id="CHEBI:18420"/>
    </cofactor>
</comment>
<evidence type="ECO:0000256" key="2">
    <source>
        <dbReference type="ARBA" id="ARBA00022801"/>
    </source>
</evidence>
<dbReference type="InterPro" id="IPR015797">
    <property type="entry name" value="NUDIX_hydrolase-like_dom_sf"/>
</dbReference>
<name>A0A0F4L2B7_9BIFI</name>
<sequence>MPTPDFVLELRRSIGHDLLWLNGVTAFVSDDRGRVLLGRRSDTGQWALVYGINEPGEDPADTVVREVKEETGVDVIVTDLAAVTSSREVVTYANGDRTMYMDHLFICRPDPNGNADPFVGDEESLSVGWFDPGQLPAPLAQTTVERMARARTYLKRLQGGDAHALFRVGGRELPTDSDQSNSDQSQAEH</sequence>
<dbReference type="EMBL" id="JWMF01000004">
    <property type="protein sequence ID" value="KJY51741.1"/>
    <property type="molecule type" value="Genomic_DNA"/>
</dbReference>
<keyword evidence="5" id="KW-1185">Reference proteome</keyword>
<dbReference type="Gene3D" id="3.90.79.10">
    <property type="entry name" value="Nucleoside Triphosphate Pyrophosphohydrolase"/>
    <property type="match status" value="1"/>
</dbReference>
<comment type="caution">
    <text evidence="4">The sequence shown here is derived from an EMBL/GenBank/DDBJ whole genome shotgun (WGS) entry which is preliminary data.</text>
</comment>
<keyword evidence="2" id="KW-0378">Hydrolase</keyword>
<evidence type="ECO:0000313" key="4">
    <source>
        <dbReference type="EMBL" id="KJY51741.1"/>
    </source>
</evidence>
<dbReference type="GO" id="GO:0016787">
    <property type="term" value="F:hydrolase activity"/>
    <property type="evidence" value="ECO:0007669"/>
    <property type="project" value="UniProtKB-KW"/>
</dbReference>
<dbReference type="PROSITE" id="PS51462">
    <property type="entry name" value="NUDIX"/>
    <property type="match status" value="1"/>
</dbReference>
<accession>A0A0F4L2B7</accession>